<proteinExistence type="predicted"/>
<feature type="region of interest" description="Disordered" evidence="1">
    <location>
        <begin position="482"/>
        <end position="513"/>
    </location>
</feature>
<evidence type="ECO:0000313" key="2">
    <source>
        <dbReference type="EMBL" id="KAF7817580.1"/>
    </source>
</evidence>
<dbReference type="AlphaFoldDB" id="A0A834WBV4"/>
<evidence type="ECO:0000256" key="1">
    <source>
        <dbReference type="SAM" id="MobiDB-lite"/>
    </source>
</evidence>
<gene>
    <name evidence="2" type="ORF">G2W53_031549</name>
</gene>
<protein>
    <submittedName>
        <fullName evidence="2">U-box domain-containing protein 5-like isoform X2</fullName>
    </submittedName>
</protein>
<reference evidence="2" key="1">
    <citation type="submission" date="2020-09" db="EMBL/GenBank/DDBJ databases">
        <title>Genome-Enabled Discovery of Anthraquinone Biosynthesis in Senna tora.</title>
        <authorList>
            <person name="Kang S.-H."/>
            <person name="Pandey R.P."/>
            <person name="Lee C.-M."/>
            <person name="Sim J.-S."/>
            <person name="Jeong J.-T."/>
            <person name="Choi B.-S."/>
            <person name="Jung M."/>
            <person name="Ginzburg D."/>
            <person name="Zhao K."/>
            <person name="Won S.Y."/>
            <person name="Oh T.-J."/>
            <person name="Yu Y."/>
            <person name="Kim N.-H."/>
            <person name="Lee O.R."/>
            <person name="Lee T.-H."/>
            <person name="Bashyal P."/>
            <person name="Kim T.-S."/>
            <person name="Lee W.-H."/>
            <person name="Kawkins C."/>
            <person name="Kim C.-K."/>
            <person name="Kim J.S."/>
            <person name="Ahn B.O."/>
            <person name="Rhee S.Y."/>
            <person name="Sohng J.K."/>
        </authorList>
    </citation>
    <scope>NUCLEOTIDE SEQUENCE</scope>
    <source>
        <tissue evidence="2">Leaf</tissue>
    </source>
</reference>
<keyword evidence="3" id="KW-1185">Reference proteome</keyword>
<feature type="compositionally biased region" description="Acidic residues" evidence="1">
    <location>
        <begin position="495"/>
        <end position="506"/>
    </location>
</feature>
<feature type="region of interest" description="Disordered" evidence="1">
    <location>
        <begin position="593"/>
        <end position="619"/>
    </location>
</feature>
<organism evidence="2 3">
    <name type="scientific">Senna tora</name>
    <dbReference type="NCBI Taxonomy" id="362788"/>
    <lineage>
        <taxon>Eukaryota</taxon>
        <taxon>Viridiplantae</taxon>
        <taxon>Streptophyta</taxon>
        <taxon>Embryophyta</taxon>
        <taxon>Tracheophyta</taxon>
        <taxon>Spermatophyta</taxon>
        <taxon>Magnoliopsida</taxon>
        <taxon>eudicotyledons</taxon>
        <taxon>Gunneridae</taxon>
        <taxon>Pentapetalae</taxon>
        <taxon>rosids</taxon>
        <taxon>fabids</taxon>
        <taxon>Fabales</taxon>
        <taxon>Fabaceae</taxon>
        <taxon>Caesalpinioideae</taxon>
        <taxon>Cassia clade</taxon>
        <taxon>Senna</taxon>
    </lineage>
</organism>
<dbReference type="PANTHER" id="PTHR33472">
    <property type="entry name" value="OS01G0106600 PROTEIN"/>
    <property type="match status" value="1"/>
</dbReference>
<accession>A0A834WBV4</accession>
<comment type="caution">
    <text evidence="2">The sequence shown here is derived from an EMBL/GenBank/DDBJ whole genome shotgun (WGS) entry which is preliminary data.</text>
</comment>
<dbReference type="Proteomes" id="UP000634136">
    <property type="component" value="Unassembled WGS sequence"/>
</dbReference>
<dbReference type="EMBL" id="JAAIUW010000009">
    <property type="protein sequence ID" value="KAF7817580.1"/>
    <property type="molecule type" value="Genomic_DNA"/>
</dbReference>
<dbReference type="OrthoDB" id="10064100at2759"/>
<feature type="compositionally biased region" description="Basic residues" evidence="1">
    <location>
        <begin position="298"/>
        <end position="315"/>
    </location>
</feature>
<feature type="compositionally biased region" description="Polar residues" evidence="1">
    <location>
        <begin position="340"/>
        <end position="353"/>
    </location>
</feature>
<name>A0A834WBV4_9FABA</name>
<dbReference type="PANTHER" id="PTHR33472:SF24">
    <property type="entry name" value="VEGETATIVE CELL WALL PROTEIN GP1-LIKE"/>
    <property type="match status" value="1"/>
</dbReference>
<feature type="compositionally biased region" description="Polar residues" evidence="1">
    <location>
        <begin position="272"/>
        <end position="282"/>
    </location>
</feature>
<sequence>MPLHYNPSDSASLHFQFSASMPNTVVKALEVSPPISKPKPKVHHSICFELEKFIERISHILLAAEAARPNCALAIQALCSLHFTLDKAKLVIQQCSESSRLYLVIKAHKIISRCKRIRSDLELFLTQIQKVVPVLLVDEISGILHDLGGAEFGLDFAEEEARKAILELLEKNLPGSESMNNAELDAIEIATMRLRITCPLAVVEEKAALKKVIGTDKREKELVKYLIRKPSMEQKRQPFRFRIPWISAASVAESSSRRPKKEPFRPAGIATASPSTTQTRLKSSLPSPSDSSSTQSQHKMKSPPKTIPKSHHHNPPPRTPSQPQNILKAPYSDTKKLETDTNGGSSKTGQQIGRTKAERHATTTQITRAEQKKQEGAETKMMFATSNPTGQDIKVNVSSMDPGTSNVSSMSPQKPPLPNAQKEIRQGISNYVDKLSARNTTQVMDDEDPFRVVTLAGDNRGAIMNIGSDGKKERSIHIHRAYKKNPEDRPGEVNIDGEESSEEESNDPAKKDDEEVRNVYVNSNTQSINNSFMFQSWVKERDPGVEFILPQQPEERGVRCVETKKREINVCRNDGLNKQPRIRRRCLRGLLAETSESDPDKPPRHGCKFKCGNTDLEGN</sequence>
<evidence type="ECO:0000313" key="3">
    <source>
        <dbReference type="Proteomes" id="UP000634136"/>
    </source>
</evidence>
<feature type="region of interest" description="Disordered" evidence="1">
    <location>
        <begin position="250"/>
        <end position="377"/>
    </location>
</feature>
<feature type="compositionally biased region" description="Low complexity" evidence="1">
    <location>
        <begin position="283"/>
        <end position="297"/>
    </location>
</feature>